<dbReference type="AlphaFoldDB" id="A0A1G2SA79"/>
<evidence type="ECO:0000313" key="1">
    <source>
        <dbReference type="EMBL" id="OHA81960.1"/>
    </source>
</evidence>
<name>A0A1G2SA79_9BACT</name>
<dbReference type="InterPro" id="IPR009097">
    <property type="entry name" value="Cyclic_Pdiesterase"/>
</dbReference>
<dbReference type="InterPro" id="IPR050580">
    <property type="entry name" value="2H_phosphoesterase_YjcG-like"/>
</dbReference>
<gene>
    <name evidence="1" type="ORF">A3D51_03735</name>
</gene>
<evidence type="ECO:0008006" key="3">
    <source>
        <dbReference type="Google" id="ProtNLM"/>
    </source>
</evidence>
<sequence>MRYFIAHLVKNPAAEYHRALVQYIAKRFDLKISAGYFPTHITLKAPFETQDITEAKDVLEKFTATHHALPFAVRGFGHFQNNVIFLDVELPQETSRAVKELQWALNSVPEIQWGEHEPLENLHITVAKKDIIKKFDNIWGYIEEKDIPQFDLLFDNIALLRFEDDVWIVDSVYALSS</sequence>
<protein>
    <recommendedName>
        <fullName evidence="3">2'-5' RNA ligase</fullName>
    </recommendedName>
</protein>
<organism evidence="1 2">
    <name type="scientific">Candidatus Yonathbacteria bacterium RIFCSPHIGHO2_02_FULL_44_14</name>
    <dbReference type="NCBI Taxonomy" id="1802724"/>
    <lineage>
        <taxon>Bacteria</taxon>
        <taxon>Candidatus Yonathiibacteriota</taxon>
    </lineage>
</organism>
<dbReference type="PANTHER" id="PTHR40037">
    <property type="entry name" value="PHOSPHOESTERASE YJCG-RELATED"/>
    <property type="match status" value="1"/>
</dbReference>
<proteinExistence type="predicted"/>
<dbReference type="PANTHER" id="PTHR40037:SF1">
    <property type="entry name" value="PHOSPHOESTERASE SAOUHSC_00951-RELATED"/>
    <property type="match status" value="1"/>
</dbReference>
<comment type="caution">
    <text evidence="1">The sequence shown here is derived from an EMBL/GenBank/DDBJ whole genome shotgun (WGS) entry which is preliminary data.</text>
</comment>
<dbReference type="Gene3D" id="3.90.1140.10">
    <property type="entry name" value="Cyclic phosphodiesterase"/>
    <property type="match status" value="1"/>
</dbReference>
<dbReference type="Pfam" id="PF13563">
    <property type="entry name" value="2_5_RNA_ligase2"/>
    <property type="match status" value="1"/>
</dbReference>
<reference evidence="1 2" key="1">
    <citation type="journal article" date="2016" name="Nat. Commun.">
        <title>Thousands of microbial genomes shed light on interconnected biogeochemical processes in an aquifer system.</title>
        <authorList>
            <person name="Anantharaman K."/>
            <person name="Brown C.T."/>
            <person name="Hug L.A."/>
            <person name="Sharon I."/>
            <person name="Castelle C.J."/>
            <person name="Probst A.J."/>
            <person name="Thomas B.C."/>
            <person name="Singh A."/>
            <person name="Wilkins M.J."/>
            <person name="Karaoz U."/>
            <person name="Brodie E.L."/>
            <person name="Williams K.H."/>
            <person name="Hubbard S.S."/>
            <person name="Banfield J.F."/>
        </authorList>
    </citation>
    <scope>NUCLEOTIDE SEQUENCE [LARGE SCALE GENOMIC DNA]</scope>
</reference>
<evidence type="ECO:0000313" key="2">
    <source>
        <dbReference type="Proteomes" id="UP000179118"/>
    </source>
</evidence>
<dbReference type="SUPFAM" id="SSF55144">
    <property type="entry name" value="LigT-like"/>
    <property type="match status" value="1"/>
</dbReference>
<dbReference type="Proteomes" id="UP000179118">
    <property type="component" value="Unassembled WGS sequence"/>
</dbReference>
<dbReference type="EMBL" id="MHUT01000002">
    <property type="protein sequence ID" value="OHA81960.1"/>
    <property type="molecule type" value="Genomic_DNA"/>
</dbReference>
<accession>A0A1G2SA79</accession>